<dbReference type="InterPro" id="IPR029063">
    <property type="entry name" value="SAM-dependent_MTases_sf"/>
</dbReference>
<dbReference type="CDD" id="cd16434">
    <property type="entry name" value="CheB-CheR_fusion"/>
    <property type="match status" value="1"/>
</dbReference>
<dbReference type="InterPro" id="IPR003661">
    <property type="entry name" value="HisK_dim/P_dom"/>
</dbReference>
<dbReference type="InterPro" id="IPR000014">
    <property type="entry name" value="PAS"/>
</dbReference>
<dbReference type="Pfam" id="PF01739">
    <property type="entry name" value="CheR"/>
    <property type="match status" value="1"/>
</dbReference>
<dbReference type="SUPFAM" id="SSF47757">
    <property type="entry name" value="Chemotaxis receptor methyltransferase CheR, N-terminal domain"/>
    <property type="match status" value="1"/>
</dbReference>
<dbReference type="InterPro" id="IPR035965">
    <property type="entry name" value="PAS-like_dom_sf"/>
</dbReference>
<dbReference type="SMART" id="SM00387">
    <property type="entry name" value="HATPase_c"/>
    <property type="match status" value="1"/>
</dbReference>
<feature type="domain" description="CheR-type methyltransferase" evidence="7">
    <location>
        <begin position="208"/>
        <end position="467"/>
    </location>
</feature>
<evidence type="ECO:0000256" key="2">
    <source>
        <dbReference type="ARBA" id="ARBA00012438"/>
    </source>
</evidence>
<protein>
    <recommendedName>
        <fullName evidence="2">histidine kinase</fullName>
        <ecNumber evidence="2">2.7.13.3</ecNumber>
    </recommendedName>
</protein>
<dbReference type="Pfam" id="PF00512">
    <property type="entry name" value="HisKA"/>
    <property type="match status" value="1"/>
</dbReference>
<dbReference type="STRING" id="1513793.SAMN06296036_103130"/>
<dbReference type="EC" id="2.7.13.3" evidence="2"/>
<evidence type="ECO:0000259" key="5">
    <source>
        <dbReference type="PROSITE" id="PS50109"/>
    </source>
</evidence>
<dbReference type="Pfam" id="PF03705">
    <property type="entry name" value="CheR_N"/>
    <property type="match status" value="1"/>
</dbReference>
<keyword evidence="9" id="KW-1185">Reference proteome</keyword>
<keyword evidence="4" id="KW-0175">Coiled coil</keyword>
<dbReference type="EMBL" id="FWZT01000003">
    <property type="protein sequence ID" value="SMF00746.1"/>
    <property type="molecule type" value="Genomic_DNA"/>
</dbReference>
<dbReference type="SMART" id="SM00091">
    <property type="entry name" value="PAS"/>
    <property type="match status" value="3"/>
</dbReference>
<dbReference type="Pfam" id="PF08448">
    <property type="entry name" value="PAS_4"/>
    <property type="match status" value="1"/>
</dbReference>
<dbReference type="SUPFAM" id="SSF53335">
    <property type="entry name" value="S-adenosyl-L-methionine-dependent methyltransferases"/>
    <property type="match status" value="1"/>
</dbReference>
<evidence type="ECO:0000256" key="3">
    <source>
        <dbReference type="PROSITE-ProRule" id="PRU00050"/>
    </source>
</evidence>
<dbReference type="GO" id="GO:0006935">
    <property type="term" value="P:chemotaxis"/>
    <property type="evidence" value="ECO:0007669"/>
    <property type="project" value="UniProtKB-UniRule"/>
</dbReference>
<keyword evidence="3" id="KW-0378">Hydrolase</keyword>
<keyword evidence="3" id="KW-0145">Chemotaxis</keyword>
<sequence>MHPKVLVGIGCSAGGLEVLRFLVSRLTQSSHNSVIVAQHMSPQSRSMLTDILARDTALDVVRAEDGIELEAGKIYVSTPVYDMTVVNKRLRLILPEQRIGPKPSIDALFCSIAKEWKENCVSIVLSGTGSDGAFGTKAIKAAGGLTVAQKPHTARYDGMPRSALATGDVDFTWSPDKISEELDRLEELMVHRTQEETPLQARGENPSEYEKVYEILRRKTKVDFSVYKMNTFERRLNRRLLATSSNLESYARYLASDDEEWRYLFHDILISVTSFFRDYQQFTTLTDRFSAYIDRHRSKESIRIWSAGCSSGEEPYSLAILALEGMRKLNLSNPPTLQIFATDIHEHTMQEARRGSFSKVSLEGLSDELIDRYFEQNDTNYQIKKDVRDLVLFARHDLTIDPPFMRMDLITCRNVFIYFDQDVQERILRMFHYALVPTGLLFLGKSESINAGKDLFQVLDSQAKIFERANIPADPSFVFGSFPTHDGQIPKYQVMRKKNEQDSITRDIIQSMAPHSLMLDEKFRVLAIFGKARGFLNFPEGEFTMELEQLLELPLRNKVMTVVHRCSRSMDITEISATIPDHDSREERVVTIRAFPLTVLDSKRVVLSFAEKVHVISSESSVEPIEIKELEQELTATREHLQTVIEEQETANEELQALNEELQSANEELQSTNEELETSNEELQSTNEELTTVNEELNTKSVQLADLFQYLTTIQDAIPNPIVVIDHEFHLKKFNYAAKATLNLNSTMVGSNFRLIETGINLSTIFETIEFSVKYQKAASISLKDVGRSFDVFSHPLMNTADEISGVVVTFLENTELTTALQRAHQVEGQLYSILNNIPALISVKNTIGHYTYVNPFFCQAMQRHANDIINKSDEEIFGASIGTRRRNRDFEVLKTKSTVLEDDVLIADDGTRRVYQTASLPLEISGEQLVSICSVAFDITHRDFTERQIRNFQRFARYSNDLFLAFDCQDQHSQLVFGDELVAQLFGYEQETFRNASIFTVLSSIANLQSQQDLEQLARDLSSHDTYEFTFEFQTKKDQIRFFKAKSAKVNESDHTQLLITIVDITEERENSRLVQQQQEDLLRASRLASLGEMAAGIAHELKTPLNTIQGYVDLVHEYSRHRDVDETISDAMSNIEDTVSRISEIIVGLKSISRNREGEKSKTCNLKSIVAEVAKICEYHLKNKGVEFRNLIEADLKVTCQPTQISQVLINLINNSVDAISLLQERWVEIGLKQQDSTILLQVTDSGTGIPDSIASQILTPFFTTKKDGTGLGLSLSRNILKAHQGDLYVDKTCSNTRFVVSLPIHTE</sequence>
<dbReference type="PANTHER" id="PTHR24422">
    <property type="entry name" value="CHEMOTAXIS PROTEIN METHYLTRANSFERASE"/>
    <property type="match status" value="1"/>
</dbReference>
<feature type="active site" evidence="3">
    <location>
        <position position="12"/>
    </location>
</feature>
<dbReference type="InterPro" id="IPR000780">
    <property type="entry name" value="CheR_MeTrfase"/>
</dbReference>
<dbReference type="Proteomes" id="UP000192907">
    <property type="component" value="Unassembled WGS sequence"/>
</dbReference>
<dbReference type="InterPro" id="IPR022641">
    <property type="entry name" value="CheR_N"/>
</dbReference>
<dbReference type="GO" id="GO:0008757">
    <property type="term" value="F:S-adenosylmethionine-dependent methyltransferase activity"/>
    <property type="evidence" value="ECO:0007669"/>
    <property type="project" value="InterPro"/>
</dbReference>
<evidence type="ECO:0000256" key="4">
    <source>
        <dbReference type="SAM" id="Coils"/>
    </source>
</evidence>
<proteinExistence type="predicted"/>
<evidence type="ECO:0000256" key="1">
    <source>
        <dbReference type="ARBA" id="ARBA00000085"/>
    </source>
</evidence>
<dbReference type="SUPFAM" id="SSF47384">
    <property type="entry name" value="Homodimeric domain of signal transducing histidine kinase"/>
    <property type="match status" value="1"/>
</dbReference>
<dbReference type="GO" id="GO:0000156">
    <property type="term" value="F:phosphorelay response regulator activity"/>
    <property type="evidence" value="ECO:0007669"/>
    <property type="project" value="InterPro"/>
</dbReference>
<evidence type="ECO:0000313" key="8">
    <source>
        <dbReference type="EMBL" id="SMF00746.1"/>
    </source>
</evidence>
<dbReference type="SUPFAM" id="SSF55874">
    <property type="entry name" value="ATPase domain of HSP90 chaperone/DNA topoisomerase II/histidine kinase"/>
    <property type="match status" value="1"/>
</dbReference>
<dbReference type="InterPro" id="IPR022642">
    <property type="entry name" value="CheR_C"/>
</dbReference>
<dbReference type="InterPro" id="IPR050903">
    <property type="entry name" value="Bact_Chemotaxis_MeTrfase"/>
</dbReference>
<evidence type="ECO:0000259" key="6">
    <source>
        <dbReference type="PROSITE" id="PS50122"/>
    </source>
</evidence>
<dbReference type="InterPro" id="IPR036097">
    <property type="entry name" value="HisK_dim/P_sf"/>
</dbReference>
<name>A0A1Y6BA28_9BACT</name>
<dbReference type="SUPFAM" id="SSF55785">
    <property type="entry name" value="PYP-like sensor domain (PAS domain)"/>
    <property type="match status" value="2"/>
</dbReference>
<dbReference type="OrthoDB" id="5287260at2"/>
<feature type="coiled-coil region" evidence="4">
    <location>
        <begin position="627"/>
        <end position="700"/>
    </location>
</feature>
<dbReference type="SMART" id="SM00388">
    <property type="entry name" value="HisKA"/>
    <property type="match status" value="1"/>
</dbReference>
<evidence type="ECO:0000259" key="7">
    <source>
        <dbReference type="PROSITE" id="PS50123"/>
    </source>
</evidence>
<evidence type="ECO:0000313" key="9">
    <source>
        <dbReference type="Proteomes" id="UP000192907"/>
    </source>
</evidence>
<feature type="active site" evidence="3">
    <location>
        <position position="39"/>
    </location>
</feature>
<accession>A0A1Y6BA28</accession>
<dbReference type="InterPro" id="IPR035909">
    <property type="entry name" value="CheB_C"/>
</dbReference>
<reference evidence="9" key="1">
    <citation type="submission" date="2017-04" db="EMBL/GenBank/DDBJ databases">
        <authorList>
            <person name="Varghese N."/>
            <person name="Submissions S."/>
        </authorList>
    </citation>
    <scope>NUCLEOTIDE SEQUENCE [LARGE SCALE GENOMIC DNA]</scope>
    <source>
        <strain evidence="9">RKEM611</strain>
    </source>
</reference>
<dbReference type="Gene3D" id="3.40.50.180">
    <property type="entry name" value="Methylesterase CheB, C-terminal domain"/>
    <property type="match status" value="1"/>
</dbReference>
<dbReference type="GO" id="GO:0000155">
    <property type="term" value="F:phosphorelay sensor kinase activity"/>
    <property type="evidence" value="ECO:0007669"/>
    <property type="project" value="InterPro"/>
</dbReference>
<dbReference type="PROSITE" id="PS50109">
    <property type="entry name" value="HIS_KIN"/>
    <property type="match status" value="1"/>
</dbReference>
<dbReference type="PROSITE" id="PS50122">
    <property type="entry name" value="CHEB"/>
    <property type="match status" value="1"/>
</dbReference>
<dbReference type="Pfam" id="PF13426">
    <property type="entry name" value="PAS_9"/>
    <property type="match status" value="1"/>
</dbReference>
<dbReference type="PROSITE" id="PS50123">
    <property type="entry name" value="CHER"/>
    <property type="match status" value="1"/>
</dbReference>
<feature type="domain" description="CheB-type methylesterase" evidence="6">
    <location>
        <begin position="1"/>
        <end position="182"/>
    </location>
</feature>
<dbReference type="Gene3D" id="3.30.565.10">
    <property type="entry name" value="Histidine kinase-like ATPase, C-terminal domain"/>
    <property type="match status" value="1"/>
</dbReference>
<dbReference type="InterPro" id="IPR000673">
    <property type="entry name" value="Sig_transdc_resp-reg_Me-estase"/>
</dbReference>
<organism evidence="8 9">
    <name type="scientific">Pseudobacteriovorax antillogorgiicola</name>
    <dbReference type="NCBI Taxonomy" id="1513793"/>
    <lineage>
        <taxon>Bacteria</taxon>
        <taxon>Pseudomonadati</taxon>
        <taxon>Bdellovibrionota</taxon>
        <taxon>Oligoflexia</taxon>
        <taxon>Oligoflexales</taxon>
        <taxon>Pseudobacteriovoracaceae</taxon>
        <taxon>Pseudobacteriovorax</taxon>
    </lineage>
</organism>
<dbReference type="PRINTS" id="PR00996">
    <property type="entry name" value="CHERMTFRASE"/>
</dbReference>
<dbReference type="Gene3D" id="3.30.450.20">
    <property type="entry name" value="PAS domain"/>
    <property type="match status" value="3"/>
</dbReference>
<dbReference type="Gene3D" id="1.10.287.130">
    <property type="match status" value="1"/>
</dbReference>
<dbReference type="NCBIfam" id="TIGR00229">
    <property type="entry name" value="sensory_box"/>
    <property type="match status" value="1"/>
</dbReference>
<comment type="catalytic activity">
    <reaction evidence="1">
        <text>ATP + protein L-histidine = ADP + protein N-phospho-L-histidine.</text>
        <dbReference type="EC" id="2.7.13.3"/>
    </reaction>
</comment>
<dbReference type="InterPro" id="IPR013656">
    <property type="entry name" value="PAS_4"/>
</dbReference>
<dbReference type="RefSeq" id="WP_132316141.1">
    <property type="nucleotide sequence ID" value="NZ_FWZT01000003.1"/>
</dbReference>
<dbReference type="GO" id="GO:0005737">
    <property type="term" value="C:cytoplasm"/>
    <property type="evidence" value="ECO:0007669"/>
    <property type="project" value="InterPro"/>
</dbReference>
<dbReference type="Gene3D" id="3.40.50.150">
    <property type="entry name" value="Vaccinia Virus protein VP39"/>
    <property type="match status" value="1"/>
</dbReference>
<feature type="domain" description="Histidine kinase" evidence="5">
    <location>
        <begin position="1098"/>
        <end position="1309"/>
    </location>
</feature>
<dbReference type="GO" id="GO:0008984">
    <property type="term" value="F:protein-glutamate methylesterase activity"/>
    <property type="evidence" value="ECO:0007669"/>
    <property type="project" value="InterPro"/>
</dbReference>
<feature type="active site" evidence="3">
    <location>
        <position position="131"/>
    </location>
</feature>
<dbReference type="InterPro" id="IPR005467">
    <property type="entry name" value="His_kinase_dom"/>
</dbReference>
<dbReference type="InterPro" id="IPR036890">
    <property type="entry name" value="HATPase_C_sf"/>
</dbReference>
<dbReference type="Pfam" id="PF01339">
    <property type="entry name" value="CheB_methylest"/>
    <property type="match status" value="1"/>
</dbReference>
<dbReference type="CDD" id="cd00082">
    <property type="entry name" value="HisKA"/>
    <property type="match status" value="1"/>
</dbReference>
<dbReference type="InterPro" id="IPR003594">
    <property type="entry name" value="HATPase_dom"/>
</dbReference>
<dbReference type="Gene3D" id="1.20.120.330">
    <property type="entry name" value="Nucleotidyltransferases domain 2"/>
    <property type="match status" value="1"/>
</dbReference>
<dbReference type="Pfam" id="PF02518">
    <property type="entry name" value="HATPase_c"/>
    <property type="match status" value="1"/>
</dbReference>
<gene>
    <name evidence="8" type="ORF">SAMN06296036_103130</name>
</gene>
<dbReference type="SUPFAM" id="SSF52738">
    <property type="entry name" value="Methylesterase CheB, C-terminal domain"/>
    <property type="match status" value="1"/>
</dbReference>
<dbReference type="SMART" id="SM00138">
    <property type="entry name" value="MeTrc"/>
    <property type="match status" value="1"/>
</dbReference>